<accession>B0DPQ1</accession>
<dbReference type="GeneID" id="6081502"/>
<dbReference type="AlphaFoldDB" id="B0DPQ1"/>
<keyword evidence="2" id="KW-1185">Reference proteome</keyword>
<gene>
    <name evidence="1" type="ORF">LACBIDRAFT_307231</name>
</gene>
<reference evidence="1 2" key="1">
    <citation type="journal article" date="2008" name="Nature">
        <title>The genome of Laccaria bicolor provides insights into mycorrhizal symbiosis.</title>
        <authorList>
            <person name="Martin F."/>
            <person name="Aerts A."/>
            <person name="Ahren D."/>
            <person name="Brun A."/>
            <person name="Danchin E.G.J."/>
            <person name="Duchaussoy F."/>
            <person name="Gibon J."/>
            <person name="Kohler A."/>
            <person name="Lindquist E."/>
            <person name="Pereda V."/>
            <person name="Salamov A."/>
            <person name="Shapiro H.J."/>
            <person name="Wuyts J."/>
            <person name="Blaudez D."/>
            <person name="Buee M."/>
            <person name="Brokstein P."/>
            <person name="Canbaeck B."/>
            <person name="Cohen D."/>
            <person name="Courty P.E."/>
            <person name="Coutinho P.M."/>
            <person name="Delaruelle C."/>
            <person name="Detter J.C."/>
            <person name="Deveau A."/>
            <person name="DiFazio S."/>
            <person name="Duplessis S."/>
            <person name="Fraissinet-Tachet L."/>
            <person name="Lucic E."/>
            <person name="Frey-Klett P."/>
            <person name="Fourrey C."/>
            <person name="Feussner I."/>
            <person name="Gay G."/>
            <person name="Grimwood J."/>
            <person name="Hoegger P.J."/>
            <person name="Jain P."/>
            <person name="Kilaru S."/>
            <person name="Labbe J."/>
            <person name="Lin Y.C."/>
            <person name="Legue V."/>
            <person name="Le Tacon F."/>
            <person name="Marmeisse R."/>
            <person name="Melayah D."/>
            <person name="Montanini B."/>
            <person name="Muratet M."/>
            <person name="Nehls U."/>
            <person name="Niculita-Hirzel H."/>
            <person name="Oudot-Le Secq M.P."/>
            <person name="Peter M."/>
            <person name="Quesneville H."/>
            <person name="Rajashekar B."/>
            <person name="Reich M."/>
            <person name="Rouhier N."/>
            <person name="Schmutz J."/>
            <person name="Yin T."/>
            <person name="Chalot M."/>
            <person name="Henrissat B."/>
            <person name="Kuees U."/>
            <person name="Lucas S."/>
            <person name="Van de Peer Y."/>
            <person name="Podila G.K."/>
            <person name="Polle A."/>
            <person name="Pukkila P.J."/>
            <person name="Richardson P.M."/>
            <person name="Rouze P."/>
            <person name="Sanders I.R."/>
            <person name="Stajich J.E."/>
            <person name="Tunlid A."/>
            <person name="Tuskan G."/>
            <person name="Grigoriev I.V."/>
        </authorList>
    </citation>
    <scope>NUCLEOTIDE SEQUENCE [LARGE SCALE GENOMIC DNA]</scope>
    <source>
        <strain evidence="2">S238N-H82 / ATCC MYA-4686</strain>
    </source>
</reference>
<evidence type="ECO:0000313" key="1">
    <source>
        <dbReference type="EMBL" id="EDR03417.1"/>
    </source>
</evidence>
<dbReference type="RefSeq" id="XP_001885873.1">
    <property type="nucleotide sequence ID" value="XM_001885838.1"/>
</dbReference>
<dbReference type="Proteomes" id="UP000001194">
    <property type="component" value="Unassembled WGS sequence"/>
</dbReference>
<dbReference type="HOGENOM" id="CLU_2740474_0_0_1"/>
<dbReference type="KEGG" id="lbc:LACBIDRAFT_307231"/>
<organism evidence="2">
    <name type="scientific">Laccaria bicolor (strain S238N-H82 / ATCC MYA-4686)</name>
    <name type="common">Bicoloured deceiver</name>
    <name type="synonym">Laccaria laccata var. bicolor</name>
    <dbReference type="NCBI Taxonomy" id="486041"/>
    <lineage>
        <taxon>Eukaryota</taxon>
        <taxon>Fungi</taxon>
        <taxon>Dikarya</taxon>
        <taxon>Basidiomycota</taxon>
        <taxon>Agaricomycotina</taxon>
        <taxon>Agaricomycetes</taxon>
        <taxon>Agaricomycetidae</taxon>
        <taxon>Agaricales</taxon>
        <taxon>Agaricineae</taxon>
        <taxon>Hydnangiaceae</taxon>
        <taxon>Laccaria</taxon>
    </lineage>
</organism>
<sequence length="71" mass="7950">MLNIRSHHQLEPPPCQPHSGNLLRCPLARPAQVPPSIKLKHFNPLVVMRSFECIGQFLVLGSGSRPKQEIC</sequence>
<proteinExistence type="predicted"/>
<evidence type="ECO:0000313" key="2">
    <source>
        <dbReference type="Proteomes" id="UP000001194"/>
    </source>
</evidence>
<protein>
    <submittedName>
        <fullName evidence="1">Predicted protein</fullName>
    </submittedName>
</protein>
<name>B0DPQ1_LACBS</name>
<dbReference type="InParanoid" id="B0DPQ1"/>
<dbReference type="EMBL" id="DS547124">
    <property type="protein sequence ID" value="EDR03417.1"/>
    <property type="molecule type" value="Genomic_DNA"/>
</dbReference>